<evidence type="ECO:0000313" key="1">
    <source>
        <dbReference type="EMBL" id="PWA62214.1"/>
    </source>
</evidence>
<dbReference type="PANTHER" id="PTHR46313">
    <property type="match status" value="1"/>
</dbReference>
<protein>
    <submittedName>
        <fullName evidence="1">Carotenoid isomerase</fullName>
    </submittedName>
</protein>
<name>A0A2U1MLX1_ARTAN</name>
<dbReference type="AlphaFoldDB" id="A0A2U1MLX1"/>
<dbReference type="EMBL" id="PKPP01004919">
    <property type="protein sequence ID" value="PWA62214.1"/>
    <property type="molecule type" value="Genomic_DNA"/>
</dbReference>
<reference evidence="1 2" key="1">
    <citation type="journal article" date="2018" name="Mol. Plant">
        <title>The genome of Artemisia annua provides insight into the evolution of Asteraceae family and artemisinin biosynthesis.</title>
        <authorList>
            <person name="Shen Q."/>
            <person name="Zhang L."/>
            <person name="Liao Z."/>
            <person name="Wang S."/>
            <person name="Yan T."/>
            <person name="Shi P."/>
            <person name="Liu M."/>
            <person name="Fu X."/>
            <person name="Pan Q."/>
            <person name="Wang Y."/>
            <person name="Lv Z."/>
            <person name="Lu X."/>
            <person name="Zhang F."/>
            <person name="Jiang W."/>
            <person name="Ma Y."/>
            <person name="Chen M."/>
            <person name="Hao X."/>
            <person name="Li L."/>
            <person name="Tang Y."/>
            <person name="Lv G."/>
            <person name="Zhou Y."/>
            <person name="Sun X."/>
            <person name="Brodelius P.E."/>
            <person name="Rose J.K.C."/>
            <person name="Tang K."/>
        </authorList>
    </citation>
    <scope>NUCLEOTIDE SEQUENCE [LARGE SCALE GENOMIC DNA]</scope>
    <source>
        <strain evidence="2">cv. Huhao1</strain>
        <tissue evidence="1">Leaf</tissue>
    </source>
</reference>
<dbReference type="GO" id="GO:0016116">
    <property type="term" value="P:carotenoid metabolic process"/>
    <property type="evidence" value="ECO:0007669"/>
    <property type="project" value="InterPro"/>
</dbReference>
<comment type="caution">
    <text evidence="1">The sequence shown here is derived from an EMBL/GenBank/DDBJ whole genome shotgun (WGS) entry which is preliminary data.</text>
</comment>
<organism evidence="1 2">
    <name type="scientific">Artemisia annua</name>
    <name type="common">Sweet wormwood</name>
    <dbReference type="NCBI Taxonomy" id="35608"/>
    <lineage>
        <taxon>Eukaryota</taxon>
        <taxon>Viridiplantae</taxon>
        <taxon>Streptophyta</taxon>
        <taxon>Embryophyta</taxon>
        <taxon>Tracheophyta</taxon>
        <taxon>Spermatophyta</taxon>
        <taxon>Magnoliopsida</taxon>
        <taxon>eudicotyledons</taxon>
        <taxon>Gunneridae</taxon>
        <taxon>Pentapetalae</taxon>
        <taxon>asterids</taxon>
        <taxon>campanulids</taxon>
        <taxon>Asterales</taxon>
        <taxon>Asteraceae</taxon>
        <taxon>Asteroideae</taxon>
        <taxon>Anthemideae</taxon>
        <taxon>Artemisiinae</taxon>
        <taxon>Artemisia</taxon>
    </lineage>
</organism>
<dbReference type="SUPFAM" id="SSF51905">
    <property type="entry name" value="FAD/NAD(P)-binding domain"/>
    <property type="match status" value="1"/>
</dbReference>
<dbReference type="InterPro" id="IPR045892">
    <property type="entry name" value="CrtISO-like"/>
</dbReference>
<proteinExistence type="predicted"/>
<dbReference type="Proteomes" id="UP000245207">
    <property type="component" value="Unassembled WGS sequence"/>
</dbReference>
<dbReference type="Gene3D" id="3.50.50.60">
    <property type="entry name" value="FAD/NAD(P)-binding domain"/>
    <property type="match status" value="1"/>
</dbReference>
<dbReference type="Pfam" id="PF13450">
    <property type="entry name" value="NAD_binding_8"/>
    <property type="match status" value="1"/>
</dbReference>
<dbReference type="PANTHER" id="PTHR46313:SF3">
    <property type="entry name" value="PROLYCOPENE ISOMERASE, CHLOROPLASTIC"/>
    <property type="match status" value="1"/>
</dbReference>
<dbReference type="GO" id="GO:0016853">
    <property type="term" value="F:isomerase activity"/>
    <property type="evidence" value="ECO:0007669"/>
    <property type="project" value="UniProtKB-KW"/>
</dbReference>
<sequence length="155" mass="17175">MKMGFHNFQLNHDFKTNPLSNSSSLTIPRCSNQLISCLAPSKTLNLALFNQPRWLKGSKQSLFSSKTLNMQSCANSEMGFLKFGEKSKKLAVKGAKVLVLEKYVIPGGSSGFYERDGYTFDVGSSVMFGFSDKVVIDFVVFDSILLCKVLMNCDS</sequence>
<gene>
    <name evidence="1" type="ORF">CTI12_AA191980</name>
</gene>
<dbReference type="InterPro" id="IPR036188">
    <property type="entry name" value="FAD/NAD-bd_sf"/>
</dbReference>
<keyword evidence="1" id="KW-0413">Isomerase</keyword>
<keyword evidence="2" id="KW-1185">Reference proteome</keyword>
<dbReference type="OrthoDB" id="10640289at2759"/>
<dbReference type="STRING" id="35608.A0A2U1MLX1"/>
<evidence type="ECO:0000313" key="2">
    <source>
        <dbReference type="Proteomes" id="UP000245207"/>
    </source>
</evidence>
<accession>A0A2U1MLX1</accession>